<gene>
    <name evidence="2" type="ORF">JKP88DRAFT_347630</name>
</gene>
<evidence type="ECO:0000256" key="1">
    <source>
        <dbReference type="SAM" id="MobiDB-lite"/>
    </source>
</evidence>
<organism evidence="2 3">
    <name type="scientific">Tribonema minus</name>
    <dbReference type="NCBI Taxonomy" id="303371"/>
    <lineage>
        <taxon>Eukaryota</taxon>
        <taxon>Sar</taxon>
        <taxon>Stramenopiles</taxon>
        <taxon>Ochrophyta</taxon>
        <taxon>PX clade</taxon>
        <taxon>Xanthophyceae</taxon>
        <taxon>Tribonematales</taxon>
        <taxon>Tribonemataceae</taxon>
        <taxon>Tribonema</taxon>
    </lineage>
</organism>
<keyword evidence="3" id="KW-1185">Reference proteome</keyword>
<dbReference type="Proteomes" id="UP000664859">
    <property type="component" value="Unassembled WGS sequence"/>
</dbReference>
<accession>A0A835ZAP7</accession>
<reference evidence="2" key="1">
    <citation type="submission" date="2021-02" db="EMBL/GenBank/DDBJ databases">
        <title>First Annotated Genome of the Yellow-green Alga Tribonema minus.</title>
        <authorList>
            <person name="Mahan K.M."/>
        </authorList>
    </citation>
    <scope>NUCLEOTIDE SEQUENCE</scope>
    <source>
        <strain evidence="2">UTEX B ZZ1240</strain>
    </source>
</reference>
<dbReference type="AlphaFoldDB" id="A0A835ZAP7"/>
<proteinExistence type="predicted"/>
<name>A0A835ZAP7_9STRA</name>
<dbReference type="EMBL" id="JAFCMP010000046">
    <property type="protein sequence ID" value="KAG5189646.1"/>
    <property type="molecule type" value="Genomic_DNA"/>
</dbReference>
<feature type="region of interest" description="Disordered" evidence="1">
    <location>
        <begin position="68"/>
        <end position="89"/>
    </location>
</feature>
<comment type="caution">
    <text evidence="2">The sequence shown here is derived from an EMBL/GenBank/DDBJ whole genome shotgun (WGS) entry which is preliminary data.</text>
</comment>
<evidence type="ECO:0000313" key="3">
    <source>
        <dbReference type="Proteomes" id="UP000664859"/>
    </source>
</evidence>
<protein>
    <submittedName>
        <fullName evidence="2">Uncharacterized protein</fullName>
    </submittedName>
</protein>
<evidence type="ECO:0000313" key="2">
    <source>
        <dbReference type="EMBL" id="KAG5189646.1"/>
    </source>
</evidence>
<sequence>MWQWRSRSPSARTAPTLTRSTWSKAPLRRTLACSPCRTSQRPSTRCPRTTASRSCGAGVIPAVTAVTPATLPRPRGGPFTQSDPQRRSARTCTGCCTRACPRTRRT</sequence>